<accession>A0A366EN50</accession>
<dbReference type="Proteomes" id="UP000253529">
    <property type="component" value="Unassembled WGS sequence"/>
</dbReference>
<dbReference type="GO" id="GO:0015689">
    <property type="term" value="P:molybdate ion transport"/>
    <property type="evidence" value="ECO:0007669"/>
    <property type="project" value="TreeGrafter"/>
</dbReference>
<dbReference type="Gene3D" id="3.40.190.10">
    <property type="entry name" value="Periplasmic binding protein-like II"/>
    <property type="match status" value="2"/>
</dbReference>
<dbReference type="InterPro" id="IPR050682">
    <property type="entry name" value="ModA/WtpA"/>
</dbReference>
<evidence type="ECO:0000313" key="1">
    <source>
        <dbReference type="EMBL" id="RBP02885.1"/>
    </source>
</evidence>
<dbReference type="SUPFAM" id="SSF53850">
    <property type="entry name" value="Periplasmic binding protein-like II"/>
    <property type="match status" value="1"/>
</dbReference>
<name>A0A366EN50_9HYPH</name>
<gene>
    <name evidence="1" type="ORF">DFR50_14826</name>
</gene>
<comment type="caution">
    <text evidence="1">The sequence shown here is derived from an EMBL/GenBank/DDBJ whole genome shotgun (WGS) entry which is preliminary data.</text>
</comment>
<organism evidence="1 2">
    <name type="scientific">Roseiarcus fermentans</name>
    <dbReference type="NCBI Taxonomy" id="1473586"/>
    <lineage>
        <taxon>Bacteria</taxon>
        <taxon>Pseudomonadati</taxon>
        <taxon>Pseudomonadota</taxon>
        <taxon>Alphaproteobacteria</taxon>
        <taxon>Hyphomicrobiales</taxon>
        <taxon>Roseiarcaceae</taxon>
        <taxon>Roseiarcus</taxon>
    </lineage>
</organism>
<proteinExistence type="predicted"/>
<dbReference type="OrthoDB" id="8216219at2"/>
<dbReference type="GO" id="GO:0030973">
    <property type="term" value="F:molybdate ion binding"/>
    <property type="evidence" value="ECO:0007669"/>
    <property type="project" value="TreeGrafter"/>
</dbReference>
<sequence>MAHPITGISSMATRRALGELTERYAASTGKPVSIEAIGGVDAARRVRAGEPFDLVVLADDVIAKLEAEGHVLAGTAVGFVRSAMALAVKAGARRPDIGDGEAVKAALMTARSIGYSTGPSGTHLVEILKTWGLDPAGDAPRLVQARPGVPVAALVAGGDAEIGVQQLSEFLGEAGIAIVGLAPPPVQSVTTFSIGVGAGSTRVEEARALIAFLNGPEAAETKRRFGMEPAQA</sequence>
<keyword evidence="2" id="KW-1185">Reference proteome</keyword>
<evidence type="ECO:0000313" key="2">
    <source>
        <dbReference type="Proteomes" id="UP000253529"/>
    </source>
</evidence>
<dbReference type="EMBL" id="QNRK01000048">
    <property type="protein sequence ID" value="RBP02885.1"/>
    <property type="molecule type" value="Genomic_DNA"/>
</dbReference>
<dbReference type="PANTHER" id="PTHR30632">
    <property type="entry name" value="MOLYBDATE-BINDING PERIPLASMIC PROTEIN"/>
    <property type="match status" value="1"/>
</dbReference>
<reference evidence="1 2" key="1">
    <citation type="submission" date="2018-06" db="EMBL/GenBank/DDBJ databases">
        <title>Genomic Encyclopedia of Type Strains, Phase IV (KMG-IV): sequencing the most valuable type-strain genomes for metagenomic binning, comparative biology and taxonomic classification.</title>
        <authorList>
            <person name="Goeker M."/>
        </authorList>
    </citation>
    <scope>NUCLEOTIDE SEQUENCE [LARGE SCALE GENOMIC DNA]</scope>
    <source>
        <strain evidence="1 2">DSM 24875</strain>
    </source>
</reference>
<dbReference type="AlphaFoldDB" id="A0A366EN50"/>
<dbReference type="RefSeq" id="WP_113893130.1">
    <property type="nucleotide sequence ID" value="NZ_QNRK01000048.1"/>
</dbReference>
<dbReference type="PANTHER" id="PTHR30632:SF11">
    <property type="entry name" value="BLR4797 PROTEIN"/>
    <property type="match status" value="1"/>
</dbReference>
<protein>
    <submittedName>
        <fullName evidence="1">Molybdate transport system substrate-binding protein</fullName>
    </submittedName>
</protein>
<dbReference type="Pfam" id="PF13531">
    <property type="entry name" value="SBP_bac_11"/>
    <property type="match status" value="1"/>
</dbReference>